<evidence type="ECO:0000256" key="6">
    <source>
        <dbReference type="SAM" id="Phobius"/>
    </source>
</evidence>
<evidence type="ECO:0000256" key="5">
    <source>
        <dbReference type="ARBA" id="ARBA00023136"/>
    </source>
</evidence>
<feature type="transmembrane region" description="Helical" evidence="6">
    <location>
        <begin position="7"/>
        <end position="27"/>
    </location>
</feature>
<keyword evidence="8" id="KW-1185">Reference proteome</keyword>
<name>A0A4Z2CXU2_SCHJA</name>
<gene>
    <name evidence="7" type="ORF">EWB00_006533</name>
</gene>
<reference evidence="7 8" key="1">
    <citation type="submission" date="2019-03" db="EMBL/GenBank/DDBJ databases">
        <title>An improved genome assembly of the fluke Schistosoma japonicum.</title>
        <authorList>
            <person name="Hu W."/>
            <person name="Luo F."/>
            <person name="Yin M."/>
            <person name="Mo X."/>
            <person name="Sun C."/>
            <person name="Wu Q."/>
            <person name="Zhu B."/>
            <person name="Xiang M."/>
            <person name="Wang J."/>
            <person name="Wang Y."/>
            <person name="Zhang T."/>
            <person name="Xu B."/>
            <person name="Zheng H."/>
            <person name="Feng Z."/>
        </authorList>
    </citation>
    <scope>NUCLEOTIDE SEQUENCE [LARGE SCALE GENOMIC DNA]</scope>
    <source>
        <strain evidence="7">HuSjv2</strain>
        <tissue evidence="7">Worms</tissue>
    </source>
</reference>
<dbReference type="AlphaFoldDB" id="A0A4Z2CXU2"/>
<organism evidence="7 8">
    <name type="scientific">Schistosoma japonicum</name>
    <name type="common">Blood fluke</name>
    <dbReference type="NCBI Taxonomy" id="6182"/>
    <lineage>
        <taxon>Eukaryota</taxon>
        <taxon>Metazoa</taxon>
        <taxon>Spiralia</taxon>
        <taxon>Lophotrochozoa</taxon>
        <taxon>Platyhelminthes</taxon>
        <taxon>Trematoda</taxon>
        <taxon>Digenea</taxon>
        <taxon>Strigeidida</taxon>
        <taxon>Schistosomatoidea</taxon>
        <taxon>Schistosomatidae</taxon>
        <taxon>Schistosoma</taxon>
    </lineage>
</organism>
<feature type="transmembrane region" description="Helical" evidence="6">
    <location>
        <begin position="33"/>
        <end position="52"/>
    </location>
</feature>
<accession>A0A4Z2CXU2</accession>
<protein>
    <submittedName>
        <fullName evidence="7">Leptin receptor overlapping transcript-like 1 isoform 1</fullName>
    </submittedName>
</protein>
<dbReference type="EMBL" id="SKCS01000399">
    <property type="protein sequence ID" value="TNN09061.1"/>
    <property type="molecule type" value="Genomic_DNA"/>
</dbReference>
<dbReference type="InterPro" id="IPR007262">
    <property type="entry name" value="Vps55/LEPROT"/>
</dbReference>
<evidence type="ECO:0000313" key="8">
    <source>
        <dbReference type="Proteomes" id="UP000311919"/>
    </source>
</evidence>
<evidence type="ECO:0000256" key="1">
    <source>
        <dbReference type="ARBA" id="ARBA00004141"/>
    </source>
</evidence>
<sequence>MTGVKTVIFVSLAASISFTFLLLACALPQYNVWWPLFMLIFYIIAPVPLLLAKNCQNSSSSEDLSVFLTTVIVTSAYALPILFARAPKNNPLVSLAKRNHLSILDILGRLWTYAVSKHTYVCNHLFSGLFGSEA</sequence>
<dbReference type="Pfam" id="PF04133">
    <property type="entry name" value="Vps55"/>
    <property type="match status" value="1"/>
</dbReference>
<feature type="transmembrane region" description="Helical" evidence="6">
    <location>
        <begin position="64"/>
        <end position="83"/>
    </location>
</feature>
<dbReference type="PROSITE" id="PS51257">
    <property type="entry name" value="PROKAR_LIPOPROTEIN"/>
    <property type="match status" value="1"/>
</dbReference>
<keyword evidence="4 6" id="KW-1133">Transmembrane helix</keyword>
<dbReference type="PANTHER" id="PTHR12050">
    <property type="entry name" value="LEPTIN RECEPTOR-RELATED"/>
    <property type="match status" value="1"/>
</dbReference>
<dbReference type="Proteomes" id="UP000311919">
    <property type="component" value="Unassembled WGS sequence"/>
</dbReference>
<proteinExistence type="inferred from homology"/>
<comment type="similarity">
    <text evidence="2">Belongs to the OB-RGRP/VPS55 family.</text>
</comment>
<evidence type="ECO:0000256" key="4">
    <source>
        <dbReference type="ARBA" id="ARBA00022989"/>
    </source>
</evidence>
<comment type="subcellular location">
    <subcellularLocation>
        <location evidence="1">Membrane</location>
        <topology evidence="1">Multi-pass membrane protein</topology>
    </subcellularLocation>
</comment>
<dbReference type="PANTHER" id="PTHR12050:SF0">
    <property type="entry name" value="RH04491P"/>
    <property type="match status" value="1"/>
</dbReference>
<dbReference type="OrthoDB" id="14246at2759"/>
<keyword evidence="7" id="KW-0675">Receptor</keyword>
<dbReference type="GO" id="GO:0032511">
    <property type="term" value="P:late endosome to vacuole transport via multivesicular body sorting pathway"/>
    <property type="evidence" value="ECO:0007669"/>
    <property type="project" value="TreeGrafter"/>
</dbReference>
<dbReference type="GO" id="GO:0016020">
    <property type="term" value="C:membrane"/>
    <property type="evidence" value="ECO:0007669"/>
    <property type="project" value="UniProtKB-SubCell"/>
</dbReference>
<evidence type="ECO:0000313" key="7">
    <source>
        <dbReference type="EMBL" id="TNN09061.1"/>
    </source>
</evidence>
<evidence type="ECO:0000256" key="3">
    <source>
        <dbReference type="ARBA" id="ARBA00022692"/>
    </source>
</evidence>
<keyword evidence="3 6" id="KW-0812">Transmembrane</keyword>
<comment type="caution">
    <text evidence="7">The sequence shown here is derived from an EMBL/GenBank/DDBJ whole genome shotgun (WGS) entry which is preliminary data.</text>
</comment>
<dbReference type="GO" id="GO:0005768">
    <property type="term" value="C:endosome"/>
    <property type="evidence" value="ECO:0007669"/>
    <property type="project" value="TreeGrafter"/>
</dbReference>
<keyword evidence="5 6" id="KW-0472">Membrane</keyword>
<evidence type="ECO:0000256" key="2">
    <source>
        <dbReference type="ARBA" id="ARBA00005645"/>
    </source>
</evidence>